<dbReference type="PANTHER" id="PTHR23513">
    <property type="entry name" value="INTEGRAL MEMBRANE EFFLUX PROTEIN-RELATED"/>
    <property type="match status" value="1"/>
</dbReference>
<comment type="subcellular location">
    <subcellularLocation>
        <location evidence="1">Cell membrane</location>
        <topology evidence="1">Multi-pass membrane protein</topology>
    </subcellularLocation>
</comment>
<dbReference type="InterPro" id="IPR036259">
    <property type="entry name" value="MFS_trans_sf"/>
</dbReference>
<feature type="transmembrane region" description="Helical" evidence="7">
    <location>
        <begin position="400"/>
        <end position="419"/>
    </location>
</feature>
<dbReference type="PANTHER" id="PTHR23513:SF6">
    <property type="entry name" value="MAJOR FACILITATOR SUPERFAMILY ASSOCIATED DOMAIN-CONTAINING PROTEIN"/>
    <property type="match status" value="1"/>
</dbReference>
<dbReference type="Gene3D" id="1.20.1250.20">
    <property type="entry name" value="MFS general substrate transporter like domains"/>
    <property type="match status" value="1"/>
</dbReference>
<feature type="transmembrane region" description="Helical" evidence="7">
    <location>
        <begin position="41"/>
        <end position="60"/>
    </location>
</feature>
<evidence type="ECO:0000256" key="4">
    <source>
        <dbReference type="ARBA" id="ARBA00022989"/>
    </source>
</evidence>
<feature type="transmembrane region" description="Helical" evidence="7">
    <location>
        <begin position="328"/>
        <end position="352"/>
    </location>
</feature>
<feature type="domain" description="Major facilitator superfamily (MFS) profile" evidence="8">
    <location>
        <begin position="237"/>
        <end position="428"/>
    </location>
</feature>
<feature type="transmembrane region" description="Helical" evidence="7">
    <location>
        <begin position="299"/>
        <end position="316"/>
    </location>
</feature>
<keyword evidence="2" id="KW-1003">Cell membrane</keyword>
<feature type="region of interest" description="Disordered" evidence="6">
    <location>
        <begin position="1"/>
        <end position="20"/>
    </location>
</feature>
<dbReference type="EMBL" id="JBHTBJ010000021">
    <property type="protein sequence ID" value="MFC7277319.1"/>
    <property type="molecule type" value="Genomic_DNA"/>
</dbReference>
<keyword evidence="4 7" id="KW-1133">Transmembrane helix</keyword>
<proteinExistence type="predicted"/>
<dbReference type="InterPro" id="IPR020846">
    <property type="entry name" value="MFS_dom"/>
</dbReference>
<dbReference type="InterPro" id="IPR011701">
    <property type="entry name" value="MFS"/>
</dbReference>
<keyword evidence="3 7" id="KW-0812">Transmembrane</keyword>
<protein>
    <submittedName>
        <fullName evidence="9">MFS transporter</fullName>
    </submittedName>
</protein>
<dbReference type="RefSeq" id="WP_378972742.1">
    <property type="nucleotide sequence ID" value="NZ_JBHTBJ010000021.1"/>
</dbReference>
<accession>A0ABW2I012</accession>
<dbReference type="PROSITE" id="PS50850">
    <property type="entry name" value="MFS"/>
    <property type="match status" value="1"/>
</dbReference>
<organism evidence="9 10">
    <name type="scientific">Paractinoplanes rhizophilus</name>
    <dbReference type="NCBI Taxonomy" id="1416877"/>
    <lineage>
        <taxon>Bacteria</taxon>
        <taxon>Bacillati</taxon>
        <taxon>Actinomycetota</taxon>
        <taxon>Actinomycetes</taxon>
        <taxon>Micromonosporales</taxon>
        <taxon>Micromonosporaceae</taxon>
        <taxon>Paractinoplanes</taxon>
    </lineage>
</organism>
<evidence type="ECO:0000256" key="1">
    <source>
        <dbReference type="ARBA" id="ARBA00004651"/>
    </source>
</evidence>
<feature type="transmembrane region" description="Helical" evidence="7">
    <location>
        <begin position="259"/>
        <end position="287"/>
    </location>
</feature>
<evidence type="ECO:0000256" key="6">
    <source>
        <dbReference type="SAM" id="MobiDB-lite"/>
    </source>
</evidence>
<evidence type="ECO:0000256" key="7">
    <source>
        <dbReference type="SAM" id="Phobius"/>
    </source>
</evidence>
<dbReference type="CDD" id="cd06173">
    <property type="entry name" value="MFS_MefA_like"/>
    <property type="match status" value="1"/>
</dbReference>
<evidence type="ECO:0000313" key="9">
    <source>
        <dbReference type="EMBL" id="MFC7277319.1"/>
    </source>
</evidence>
<comment type="caution">
    <text evidence="9">The sequence shown here is derived from an EMBL/GenBank/DDBJ whole genome shotgun (WGS) entry which is preliminary data.</text>
</comment>
<gene>
    <name evidence="9" type="ORF">ACFQS1_25280</name>
</gene>
<evidence type="ECO:0000259" key="8">
    <source>
        <dbReference type="PROSITE" id="PS50850"/>
    </source>
</evidence>
<evidence type="ECO:0000256" key="5">
    <source>
        <dbReference type="ARBA" id="ARBA00023136"/>
    </source>
</evidence>
<dbReference type="Pfam" id="PF07690">
    <property type="entry name" value="MFS_1"/>
    <property type="match status" value="1"/>
</dbReference>
<feature type="transmembrane region" description="Helical" evidence="7">
    <location>
        <begin position="66"/>
        <end position="87"/>
    </location>
</feature>
<name>A0ABW2I012_9ACTN</name>
<feature type="transmembrane region" description="Helical" evidence="7">
    <location>
        <begin position="183"/>
        <end position="205"/>
    </location>
</feature>
<evidence type="ECO:0000313" key="10">
    <source>
        <dbReference type="Proteomes" id="UP001596548"/>
    </source>
</evidence>
<sequence length="428" mass="44382">MAQTLAHDNAAEASGTSPTPPSLWRNRDFVALLCAETVSQLGSQITLFALPVAAVLVLGADGGQIGLLKTLFTLPYFVLPLAVGVYLDRRPRRGAMMVANAARTLLVFSIPAVAWLHLLTMNQLLVVALLGGFFAVVFDLAYAAYLPSLVGRDRLGAANSLIQTGYSTAFLAGPGIAGLLVNAFGAASALLADALSYLVSFVTIARIRFREPVAERRPRRPFAEAWEGLAALFRIGPIRAVALHAAIYNASFQLIEVAFLVYALNTVGLGPGAFGLVVTVGGVGGLVGALSGARIGRRLGYGPAMVTAALVESLAYPLLPAGHGGRTALLVVFGLTFLIGGAGTGAANVLVATIRQSHTPDELMARVGAGYRMMNAGAVPIGAALGGVLVTALGARTTMWIAPFGLLASVLPLVLTSSFRRLRTLPTG</sequence>
<feature type="transmembrane region" description="Helical" evidence="7">
    <location>
        <begin position="373"/>
        <end position="394"/>
    </location>
</feature>
<keyword evidence="10" id="KW-1185">Reference proteome</keyword>
<reference evidence="10" key="1">
    <citation type="journal article" date="2019" name="Int. J. Syst. Evol. Microbiol.">
        <title>The Global Catalogue of Microorganisms (GCM) 10K type strain sequencing project: providing services to taxonomists for standard genome sequencing and annotation.</title>
        <authorList>
            <consortium name="The Broad Institute Genomics Platform"/>
            <consortium name="The Broad Institute Genome Sequencing Center for Infectious Disease"/>
            <person name="Wu L."/>
            <person name="Ma J."/>
        </authorList>
    </citation>
    <scope>NUCLEOTIDE SEQUENCE [LARGE SCALE GENOMIC DNA]</scope>
    <source>
        <strain evidence="10">XZYJT-10</strain>
    </source>
</reference>
<evidence type="ECO:0000256" key="2">
    <source>
        <dbReference type="ARBA" id="ARBA00022475"/>
    </source>
</evidence>
<feature type="transmembrane region" description="Helical" evidence="7">
    <location>
        <begin position="99"/>
        <end position="118"/>
    </location>
</feature>
<keyword evidence="5 7" id="KW-0472">Membrane</keyword>
<dbReference type="Proteomes" id="UP001596548">
    <property type="component" value="Unassembled WGS sequence"/>
</dbReference>
<dbReference type="SUPFAM" id="SSF103473">
    <property type="entry name" value="MFS general substrate transporter"/>
    <property type="match status" value="1"/>
</dbReference>
<feature type="transmembrane region" description="Helical" evidence="7">
    <location>
        <begin position="124"/>
        <end position="145"/>
    </location>
</feature>
<evidence type="ECO:0000256" key="3">
    <source>
        <dbReference type="ARBA" id="ARBA00022692"/>
    </source>
</evidence>